<dbReference type="InterPro" id="IPR046335">
    <property type="entry name" value="LacI/GalR-like_sensor"/>
</dbReference>
<protein>
    <submittedName>
        <fullName evidence="5">LacI family transcriptional regulator</fullName>
    </submittedName>
</protein>
<keyword evidence="2" id="KW-0238">DNA-binding</keyword>
<dbReference type="OrthoDB" id="5681588at2"/>
<dbReference type="Proteomes" id="UP000248925">
    <property type="component" value="Unassembled WGS sequence"/>
</dbReference>
<dbReference type="Gene3D" id="3.40.50.2300">
    <property type="match status" value="2"/>
</dbReference>
<evidence type="ECO:0000259" key="4">
    <source>
        <dbReference type="PROSITE" id="PS50932"/>
    </source>
</evidence>
<dbReference type="InterPro" id="IPR010982">
    <property type="entry name" value="Lambda_DNA-bd_dom_sf"/>
</dbReference>
<keyword evidence="1" id="KW-0805">Transcription regulation</keyword>
<dbReference type="PROSITE" id="PS50932">
    <property type="entry name" value="HTH_LACI_2"/>
    <property type="match status" value="1"/>
</dbReference>
<name>A0A2W4F2U9_9HYPH</name>
<dbReference type="EMBL" id="PCDP01000003">
    <property type="protein sequence ID" value="PZM16303.1"/>
    <property type="molecule type" value="Genomic_DNA"/>
</dbReference>
<organism evidence="5 6">
    <name type="scientific">Rhizobium tubonense</name>
    <dbReference type="NCBI Taxonomy" id="484088"/>
    <lineage>
        <taxon>Bacteria</taxon>
        <taxon>Pseudomonadati</taxon>
        <taxon>Pseudomonadota</taxon>
        <taxon>Alphaproteobacteria</taxon>
        <taxon>Hyphomicrobiales</taxon>
        <taxon>Rhizobiaceae</taxon>
        <taxon>Rhizobium/Agrobacterium group</taxon>
        <taxon>Rhizobium</taxon>
    </lineage>
</organism>
<dbReference type="CDD" id="cd01544">
    <property type="entry name" value="PBP1_GalR"/>
    <property type="match status" value="1"/>
</dbReference>
<reference evidence="5 6" key="1">
    <citation type="journal article" date="2018" name="Sci. Rep.">
        <title>Rhizobium tumorigenes sp. nov., a novel plant tumorigenic bacterium isolated from cane gall tumors on thornless blackberry.</title>
        <authorList>
            <person name="Kuzmanovi N."/>
            <person name="Smalla K."/>
            <person name="Gronow S."/>
            <person name="PuBawska J."/>
        </authorList>
    </citation>
    <scope>NUCLEOTIDE SEQUENCE [LARGE SCALE GENOMIC DNA]</scope>
    <source>
        <strain evidence="5 6">CCBAU 85046</strain>
    </source>
</reference>
<evidence type="ECO:0000256" key="3">
    <source>
        <dbReference type="ARBA" id="ARBA00023163"/>
    </source>
</evidence>
<gene>
    <name evidence="5" type="ORF">CPY51_04270</name>
</gene>
<evidence type="ECO:0000256" key="2">
    <source>
        <dbReference type="ARBA" id="ARBA00023125"/>
    </source>
</evidence>
<keyword evidence="6" id="KW-1185">Reference proteome</keyword>
<dbReference type="Pfam" id="PF13377">
    <property type="entry name" value="Peripla_BP_3"/>
    <property type="match status" value="1"/>
</dbReference>
<dbReference type="GO" id="GO:0000976">
    <property type="term" value="F:transcription cis-regulatory region binding"/>
    <property type="evidence" value="ECO:0007669"/>
    <property type="project" value="TreeGrafter"/>
</dbReference>
<dbReference type="PROSITE" id="PS00356">
    <property type="entry name" value="HTH_LACI_1"/>
    <property type="match status" value="1"/>
</dbReference>
<dbReference type="PANTHER" id="PTHR30146:SF149">
    <property type="entry name" value="HTH-TYPE TRANSCRIPTIONAL REGULATOR EBGR"/>
    <property type="match status" value="1"/>
</dbReference>
<dbReference type="InterPro" id="IPR028082">
    <property type="entry name" value="Peripla_BP_I"/>
</dbReference>
<dbReference type="SMART" id="SM00354">
    <property type="entry name" value="HTH_LACI"/>
    <property type="match status" value="1"/>
</dbReference>
<dbReference type="InterPro" id="IPR000843">
    <property type="entry name" value="HTH_LacI"/>
</dbReference>
<dbReference type="Gene3D" id="1.10.260.40">
    <property type="entry name" value="lambda repressor-like DNA-binding domains"/>
    <property type="match status" value="1"/>
</dbReference>
<dbReference type="AlphaFoldDB" id="A0A2W4F2U9"/>
<dbReference type="PANTHER" id="PTHR30146">
    <property type="entry name" value="LACI-RELATED TRANSCRIPTIONAL REPRESSOR"/>
    <property type="match status" value="1"/>
</dbReference>
<evidence type="ECO:0000313" key="5">
    <source>
        <dbReference type="EMBL" id="PZM16303.1"/>
    </source>
</evidence>
<dbReference type="GO" id="GO:0003700">
    <property type="term" value="F:DNA-binding transcription factor activity"/>
    <property type="evidence" value="ECO:0007669"/>
    <property type="project" value="TreeGrafter"/>
</dbReference>
<dbReference type="SUPFAM" id="SSF47413">
    <property type="entry name" value="lambda repressor-like DNA-binding domains"/>
    <property type="match status" value="1"/>
</dbReference>
<dbReference type="SUPFAM" id="SSF53822">
    <property type="entry name" value="Periplasmic binding protein-like I"/>
    <property type="match status" value="1"/>
</dbReference>
<evidence type="ECO:0000256" key="1">
    <source>
        <dbReference type="ARBA" id="ARBA00023015"/>
    </source>
</evidence>
<accession>A0A2W4F2U9</accession>
<feature type="domain" description="HTH lacI-type" evidence="4">
    <location>
        <begin position="2"/>
        <end position="58"/>
    </location>
</feature>
<proteinExistence type="predicted"/>
<evidence type="ECO:0000313" key="6">
    <source>
        <dbReference type="Proteomes" id="UP000248925"/>
    </source>
</evidence>
<dbReference type="RefSeq" id="WP_111158907.1">
    <property type="nucleotide sequence ID" value="NZ_PCDP01000003.1"/>
</dbReference>
<sequence>MVTIKEIANAVGVSSATVSRVLNYDATLSISSKKRQAVIETAEALNYATPRNRNRANGTNGAAQAVVPGAGKIALVHFLRPPQELTDPYYIGVRLGIENRCRALQVEVVKVYHTDSLPEATLLRDASGVIAVGRHTNQEVEWLREHSRTLAFADFSPASDLDDSVESDIHLAMRKLLSAIRDRGYRRIGFIGWIEDINQVPHHFIERRCRTFIDWMKEADLFDPELCMTERLTPDSGYNLARAMMQKEDPPEIIITCNDNMAIGAYRAMLELGLKIPDDVAIASFNDIPVAQLLNPPLSTVHIPAELIGETAVDLLLERFAGREVAKKVILATEVIWRDSTRNVDNIV</sequence>
<dbReference type="PRINTS" id="PR00036">
    <property type="entry name" value="HTHLACI"/>
</dbReference>
<comment type="caution">
    <text evidence="5">The sequence shown here is derived from an EMBL/GenBank/DDBJ whole genome shotgun (WGS) entry which is preliminary data.</text>
</comment>
<dbReference type="CDD" id="cd01392">
    <property type="entry name" value="HTH_LacI"/>
    <property type="match status" value="1"/>
</dbReference>
<dbReference type="Pfam" id="PF00356">
    <property type="entry name" value="LacI"/>
    <property type="match status" value="1"/>
</dbReference>
<keyword evidence="3" id="KW-0804">Transcription</keyword>